<name>A0ABC8K7S3_ERUVS</name>
<evidence type="ECO:0000313" key="1">
    <source>
        <dbReference type="EMBL" id="CAH8354946.1"/>
    </source>
</evidence>
<organism evidence="1 2">
    <name type="scientific">Eruca vesicaria subsp. sativa</name>
    <name type="common">Garden rocket</name>
    <name type="synonym">Eruca sativa</name>
    <dbReference type="NCBI Taxonomy" id="29727"/>
    <lineage>
        <taxon>Eukaryota</taxon>
        <taxon>Viridiplantae</taxon>
        <taxon>Streptophyta</taxon>
        <taxon>Embryophyta</taxon>
        <taxon>Tracheophyta</taxon>
        <taxon>Spermatophyta</taxon>
        <taxon>Magnoliopsida</taxon>
        <taxon>eudicotyledons</taxon>
        <taxon>Gunneridae</taxon>
        <taxon>Pentapetalae</taxon>
        <taxon>rosids</taxon>
        <taxon>malvids</taxon>
        <taxon>Brassicales</taxon>
        <taxon>Brassicaceae</taxon>
        <taxon>Brassiceae</taxon>
        <taxon>Eruca</taxon>
    </lineage>
</organism>
<dbReference type="AlphaFoldDB" id="A0ABC8K7S3"/>
<protein>
    <submittedName>
        <fullName evidence="1">Uncharacterized protein</fullName>
    </submittedName>
</protein>
<proteinExistence type="predicted"/>
<keyword evidence="2" id="KW-1185">Reference proteome</keyword>
<comment type="caution">
    <text evidence="1">The sequence shown here is derived from an EMBL/GenBank/DDBJ whole genome shotgun (WGS) entry which is preliminary data.</text>
</comment>
<accession>A0ABC8K7S3</accession>
<dbReference type="EMBL" id="CAKOAT010200710">
    <property type="protein sequence ID" value="CAH8354946.1"/>
    <property type="molecule type" value="Genomic_DNA"/>
</dbReference>
<evidence type="ECO:0000313" key="2">
    <source>
        <dbReference type="Proteomes" id="UP001642260"/>
    </source>
</evidence>
<sequence>MVQAGVLSGPIDRSSAQAMIQLLEARGIYADVKARPNPYMVETVFGRILVCVSRLPVTPLKESVCGMWCSLA</sequence>
<reference evidence="1 2" key="1">
    <citation type="submission" date="2022-03" db="EMBL/GenBank/DDBJ databases">
        <authorList>
            <person name="Macdonald S."/>
            <person name="Ahmed S."/>
            <person name="Newling K."/>
        </authorList>
    </citation>
    <scope>NUCLEOTIDE SEQUENCE [LARGE SCALE GENOMIC DNA]</scope>
</reference>
<dbReference type="Proteomes" id="UP001642260">
    <property type="component" value="Unassembled WGS sequence"/>
</dbReference>
<gene>
    <name evidence="1" type="ORF">ERUC_LOCUS20701</name>
</gene>